<accession>A0ABN8Z484</accession>
<reference evidence="2" key="1">
    <citation type="submission" date="2023-04" db="EMBL/GenBank/DDBJ databases">
        <authorList>
            <consortium name="ELIXIR-Norway"/>
        </authorList>
    </citation>
    <scope>NUCLEOTIDE SEQUENCE [LARGE SCALE GENOMIC DNA]</scope>
</reference>
<sequence length="106" mass="11594">MTDSRTDRIQAGSCGRQHGAERGSLRSFAPISLFSFCFRLVLLKKKKRNGKGWRQGEDSGSRLLPHHIQEERTAQEWGDALGEGSESPGQMWGAAGGPFALLALPI</sequence>
<evidence type="ECO:0000313" key="3">
    <source>
        <dbReference type="Proteomes" id="UP001176941"/>
    </source>
</evidence>
<evidence type="ECO:0000256" key="1">
    <source>
        <dbReference type="SAM" id="MobiDB-lite"/>
    </source>
</evidence>
<gene>
    <name evidence="2" type="ORF">MRATA1EN1_LOCUS16728</name>
</gene>
<evidence type="ECO:0000313" key="2">
    <source>
        <dbReference type="EMBL" id="CAI9167766.1"/>
    </source>
</evidence>
<dbReference type="Proteomes" id="UP001176941">
    <property type="component" value="Chromosome 27"/>
</dbReference>
<feature type="region of interest" description="Disordered" evidence="1">
    <location>
        <begin position="1"/>
        <end position="21"/>
    </location>
</feature>
<feature type="region of interest" description="Disordered" evidence="1">
    <location>
        <begin position="47"/>
        <end position="66"/>
    </location>
</feature>
<proteinExistence type="predicted"/>
<keyword evidence="3" id="KW-1185">Reference proteome</keyword>
<dbReference type="EMBL" id="OX459963">
    <property type="protein sequence ID" value="CAI9167766.1"/>
    <property type="molecule type" value="Genomic_DNA"/>
</dbReference>
<protein>
    <submittedName>
        <fullName evidence="2">Uncharacterized protein</fullName>
    </submittedName>
</protein>
<name>A0ABN8Z484_RANTA</name>
<organism evidence="2 3">
    <name type="scientific">Rangifer tarandus platyrhynchus</name>
    <name type="common">Svalbard reindeer</name>
    <dbReference type="NCBI Taxonomy" id="3082113"/>
    <lineage>
        <taxon>Eukaryota</taxon>
        <taxon>Metazoa</taxon>
        <taxon>Chordata</taxon>
        <taxon>Craniata</taxon>
        <taxon>Vertebrata</taxon>
        <taxon>Euteleostomi</taxon>
        <taxon>Mammalia</taxon>
        <taxon>Eutheria</taxon>
        <taxon>Laurasiatheria</taxon>
        <taxon>Artiodactyla</taxon>
        <taxon>Ruminantia</taxon>
        <taxon>Pecora</taxon>
        <taxon>Cervidae</taxon>
        <taxon>Odocoileinae</taxon>
        <taxon>Rangifer</taxon>
    </lineage>
</organism>